<keyword evidence="3" id="KW-0479">Metal-binding</keyword>
<keyword evidence="7" id="KW-0223">Dioxygenase</keyword>
<evidence type="ECO:0000313" key="7">
    <source>
        <dbReference type="EMBL" id="RUO53513.1"/>
    </source>
</evidence>
<sequence>MAQHQVLFVSHGGGPLPLLGDAQHEELVAQLQGISEQIEKPQAILVISAHWEAETATVTSADNPGLLYDYYGFPAESYEIQYPAKGHPALAQHVLETLAEHDISATADNQRSLDHGVFVPLKLMYPDADIPVIQVSLLHNLDPQQHIALGKALATIEHEGLLILGSGFSFHNMKAFFTPQNPDTEKRNLAFENWLKDTLTRTDLDEAERTQRLIGWERAPEARFCHPREEHLLPLLVCYGATGRAADFYSMARTLGRTAGLFYWSKLSRTS</sequence>
<dbReference type="PANTHER" id="PTHR30096">
    <property type="entry name" value="4,5-DOPA DIOXYGENASE EXTRADIOL-LIKE PROTEIN"/>
    <property type="match status" value="1"/>
</dbReference>
<dbReference type="Pfam" id="PF02900">
    <property type="entry name" value="LigB"/>
    <property type="match status" value="1"/>
</dbReference>
<dbReference type="RefSeq" id="WP_126773329.1">
    <property type="nucleotide sequence ID" value="NZ_PIPX01000002.1"/>
</dbReference>
<protein>
    <submittedName>
        <fullName evidence="7">Dioxygenase</fullName>
    </submittedName>
</protein>
<comment type="similarity">
    <text evidence="2">Belongs to the DODA-type extradiol aromatic ring-opening dioxygenase family.</text>
</comment>
<dbReference type="CDD" id="cd07363">
    <property type="entry name" value="45_DOPA_Dioxygenase"/>
    <property type="match status" value="1"/>
</dbReference>
<evidence type="ECO:0000256" key="5">
    <source>
        <dbReference type="ARBA" id="ARBA00023002"/>
    </source>
</evidence>
<evidence type="ECO:0000259" key="6">
    <source>
        <dbReference type="Pfam" id="PF02900"/>
    </source>
</evidence>
<dbReference type="PANTHER" id="PTHR30096:SF0">
    <property type="entry name" value="4,5-DOPA DIOXYGENASE EXTRADIOL-LIKE PROTEIN"/>
    <property type="match status" value="1"/>
</dbReference>
<keyword evidence="8" id="KW-1185">Reference proteome</keyword>
<dbReference type="SUPFAM" id="SSF53213">
    <property type="entry name" value="LigB-like"/>
    <property type="match status" value="1"/>
</dbReference>
<dbReference type="GO" id="GO:0008270">
    <property type="term" value="F:zinc ion binding"/>
    <property type="evidence" value="ECO:0007669"/>
    <property type="project" value="InterPro"/>
</dbReference>
<comment type="cofactor">
    <cofactor evidence="1">
        <name>Zn(2+)</name>
        <dbReference type="ChEBI" id="CHEBI:29105"/>
    </cofactor>
</comment>
<gene>
    <name evidence="7" type="ORF">CWI70_10030</name>
</gene>
<dbReference type="EMBL" id="PIPX01000002">
    <property type="protein sequence ID" value="RUO53513.1"/>
    <property type="molecule type" value="Genomic_DNA"/>
</dbReference>
<dbReference type="GO" id="GO:0016702">
    <property type="term" value="F:oxidoreductase activity, acting on single donors with incorporation of molecular oxygen, incorporation of two atoms of oxygen"/>
    <property type="evidence" value="ECO:0007669"/>
    <property type="project" value="UniProtKB-ARBA"/>
</dbReference>
<dbReference type="PIRSF" id="PIRSF006157">
    <property type="entry name" value="Doxgns_DODA"/>
    <property type="match status" value="1"/>
</dbReference>
<dbReference type="InterPro" id="IPR014436">
    <property type="entry name" value="Extradiol_dOase_DODA"/>
</dbReference>
<keyword evidence="4" id="KW-0862">Zinc</keyword>
<evidence type="ECO:0000256" key="4">
    <source>
        <dbReference type="ARBA" id="ARBA00022833"/>
    </source>
</evidence>
<dbReference type="Proteomes" id="UP000287649">
    <property type="component" value="Unassembled WGS sequence"/>
</dbReference>
<comment type="caution">
    <text evidence="7">The sequence shown here is derived from an EMBL/GenBank/DDBJ whole genome shotgun (WGS) entry which is preliminary data.</text>
</comment>
<reference evidence="8" key="1">
    <citation type="journal article" date="2018" name="Front. Microbiol.">
        <title>Genome-Based Analysis Reveals the Taxonomy and Diversity of the Family Idiomarinaceae.</title>
        <authorList>
            <person name="Liu Y."/>
            <person name="Lai Q."/>
            <person name="Shao Z."/>
        </authorList>
    </citation>
    <scope>NUCLEOTIDE SEQUENCE [LARGE SCALE GENOMIC DNA]</scope>
    <source>
        <strain evidence="8">PO-M2</strain>
    </source>
</reference>
<dbReference type="Gene3D" id="3.40.830.10">
    <property type="entry name" value="LigB-like"/>
    <property type="match status" value="1"/>
</dbReference>
<dbReference type="GO" id="GO:0008198">
    <property type="term" value="F:ferrous iron binding"/>
    <property type="evidence" value="ECO:0007669"/>
    <property type="project" value="InterPro"/>
</dbReference>
<evidence type="ECO:0000256" key="3">
    <source>
        <dbReference type="ARBA" id="ARBA00022723"/>
    </source>
</evidence>
<keyword evidence="5" id="KW-0560">Oxidoreductase</keyword>
<organism evidence="7 8">
    <name type="scientific">Pseudidiomarina homiensis</name>
    <dbReference type="NCBI Taxonomy" id="364198"/>
    <lineage>
        <taxon>Bacteria</taxon>
        <taxon>Pseudomonadati</taxon>
        <taxon>Pseudomonadota</taxon>
        <taxon>Gammaproteobacteria</taxon>
        <taxon>Alteromonadales</taxon>
        <taxon>Idiomarinaceae</taxon>
        <taxon>Pseudidiomarina</taxon>
    </lineage>
</organism>
<dbReference type="OrthoDB" id="9790889at2"/>
<dbReference type="AlphaFoldDB" id="A0A432XXY8"/>
<evidence type="ECO:0000313" key="8">
    <source>
        <dbReference type="Proteomes" id="UP000287649"/>
    </source>
</evidence>
<dbReference type="InterPro" id="IPR004183">
    <property type="entry name" value="Xdiol_dOase_suB"/>
</dbReference>
<evidence type="ECO:0000256" key="2">
    <source>
        <dbReference type="ARBA" id="ARBA00007581"/>
    </source>
</evidence>
<feature type="domain" description="Extradiol ring-cleavage dioxygenase class III enzyme subunit B" evidence="6">
    <location>
        <begin position="27"/>
        <end position="249"/>
    </location>
</feature>
<evidence type="ECO:0000256" key="1">
    <source>
        <dbReference type="ARBA" id="ARBA00001947"/>
    </source>
</evidence>
<proteinExistence type="inferred from homology"/>
<accession>A0A432XXY8</accession>
<name>A0A432XXY8_9GAMM</name>